<evidence type="ECO:0000256" key="2">
    <source>
        <dbReference type="ARBA" id="ARBA00021310"/>
    </source>
</evidence>
<accession>A0AAX2ZBQ3</accession>
<evidence type="ECO:0000259" key="8">
    <source>
        <dbReference type="Pfam" id="PF11967"/>
    </source>
</evidence>
<dbReference type="GO" id="GO:0043590">
    <property type="term" value="C:bacterial nucleoid"/>
    <property type="evidence" value="ECO:0007669"/>
    <property type="project" value="TreeGrafter"/>
</dbReference>
<proteinExistence type="inferred from homology"/>
<evidence type="ECO:0000256" key="1">
    <source>
        <dbReference type="ARBA" id="ARBA00007452"/>
    </source>
</evidence>
<dbReference type="Pfam" id="PF02565">
    <property type="entry name" value="RecO_C"/>
    <property type="match status" value="1"/>
</dbReference>
<feature type="domain" description="DNA replication/recombination mediator RecO N-terminal" evidence="8">
    <location>
        <begin position="1"/>
        <end position="79"/>
    </location>
</feature>
<evidence type="ECO:0000313" key="10">
    <source>
        <dbReference type="Proteomes" id="UP001198983"/>
    </source>
</evidence>
<keyword evidence="3 7" id="KW-0227">DNA damage</keyword>
<gene>
    <name evidence="7 9" type="primary">recO</name>
    <name evidence="9" type="ORF">JW646_13205</name>
</gene>
<keyword evidence="5 7" id="KW-0234">DNA repair</keyword>
<evidence type="ECO:0000256" key="4">
    <source>
        <dbReference type="ARBA" id="ARBA00023172"/>
    </source>
</evidence>
<dbReference type="InterPro" id="IPR012340">
    <property type="entry name" value="NA-bd_OB-fold"/>
</dbReference>
<dbReference type="GO" id="GO:0006302">
    <property type="term" value="P:double-strand break repair"/>
    <property type="evidence" value="ECO:0007669"/>
    <property type="project" value="TreeGrafter"/>
</dbReference>
<evidence type="ECO:0000256" key="6">
    <source>
        <dbReference type="ARBA" id="ARBA00033409"/>
    </source>
</evidence>
<comment type="function">
    <text evidence="7">Involved in DNA repair and RecF pathway recombination.</text>
</comment>
<dbReference type="InterPro" id="IPR037278">
    <property type="entry name" value="ARFGAP/RecO"/>
</dbReference>
<evidence type="ECO:0000256" key="3">
    <source>
        <dbReference type="ARBA" id="ARBA00022763"/>
    </source>
</evidence>
<dbReference type="HAMAP" id="MF_00201">
    <property type="entry name" value="RecO"/>
    <property type="match status" value="1"/>
</dbReference>
<dbReference type="RefSeq" id="WP_228415414.1">
    <property type="nucleotide sequence ID" value="NZ_CP081135.1"/>
</dbReference>
<dbReference type="Pfam" id="PF11967">
    <property type="entry name" value="RecO_N"/>
    <property type="match status" value="1"/>
</dbReference>
<dbReference type="Gene3D" id="2.40.50.140">
    <property type="entry name" value="Nucleic acid-binding proteins"/>
    <property type="match status" value="1"/>
</dbReference>
<dbReference type="SUPFAM" id="SSF50249">
    <property type="entry name" value="Nucleic acid-binding proteins"/>
    <property type="match status" value="1"/>
</dbReference>
<dbReference type="InterPro" id="IPR003717">
    <property type="entry name" value="RecO"/>
</dbReference>
<dbReference type="InterPro" id="IPR042242">
    <property type="entry name" value="RecO_C"/>
</dbReference>
<sequence length="253" mass="29091">MVILNTQGIVLKSVTYKENDLILTIYTRKLGKIAAIARGAKKSKSSLLSSSQIFAYSNFTLKKEGNMYRVTQSEIIKSFYNLSYNFEAFSYATHILKLLDNFVVDNQSNNRLFISLAQTLYLFCEENIDMEYVSLCFELKFLDYVGFKPIVNKCVSCNNNNFKNPAFNIYEGGILCERCSDNFQHNLRMNITTANLMDYILKNDMLICSKAKVSKYLINELNKILKIYMNEYLGSINEKSLNVLKSLNKKGVE</sequence>
<dbReference type="SUPFAM" id="SSF57863">
    <property type="entry name" value="ArfGap/RecO-like zinc finger"/>
    <property type="match status" value="1"/>
</dbReference>
<dbReference type="PANTHER" id="PTHR33991:SF1">
    <property type="entry name" value="DNA REPAIR PROTEIN RECO"/>
    <property type="match status" value="1"/>
</dbReference>
<organism evidence="9 10">
    <name type="scientific">Terrisporobacter hibernicus</name>
    <dbReference type="NCBI Taxonomy" id="2813371"/>
    <lineage>
        <taxon>Bacteria</taxon>
        <taxon>Bacillati</taxon>
        <taxon>Bacillota</taxon>
        <taxon>Clostridia</taxon>
        <taxon>Peptostreptococcales</taxon>
        <taxon>Peptostreptococcaceae</taxon>
        <taxon>Terrisporobacter</taxon>
    </lineage>
</organism>
<dbReference type="PANTHER" id="PTHR33991">
    <property type="entry name" value="DNA REPAIR PROTEIN RECO"/>
    <property type="match status" value="1"/>
</dbReference>
<protein>
    <recommendedName>
        <fullName evidence="2 7">DNA repair protein RecO</fullName>
    </recommendedName>
    <alternativeName>
        <fullName evidence="6 7">Recombination protein O</fullName>
    </alternativeName>
</protein>
<dbReference type="KEGG" id="tem:JW646_13205"/>
<dbReference type="Gene3D" id="1.20.1440.120">
    <property type="entry name" value="Recombination protein O, C-terminal domain"/>
    <property type="match status" value="1"/>
</dbReference>
<evidence type="ECO:0000313" key="9">
    <source>
        <dbReference type="EMBL" id="UEL46592.1"/>
    </source>
</evidence>
<keyword evidence="4 7" id="KW-0233">DNA recombination</keyword>
<dbReference type="GO" id="GO:0006310">
    <property type="term" value="P:DNA recombination"/>
    <property type="evidence" value="ECO:0007669"/>
    <property type="project" value="UniProtKB-UniRule"/>
</dbReference>
<name>A0AAX2ZBQ3_9FIRM</name>
<keyword evidence="10" id="KW-1185">Reference proteome</keyword>
<evidence type="ECO:0000256" key="7">
    <source>
        <dbReference type="HAMAP-Rule" id="MF_00201"/>
    </source>
</evidence>
<dbReference type="EMBL" id="CP081135">
    <property type="protein sequence ID" value="UEL46592.1"/>
    <property type="molecule type" value="Genomic_DNA"/>
</dbReference>
<evidence type="ECO:0000256" key="5">
    <source>
        <dbReference type="ARBA" id="ARBA00023204"/>
    </source>
</evidence>
<dbReference type="AlphaFoldDB" id="A0AAX2ZBQ3"/>
<reference evidence="9 10" key="1">
    <citation type="journal article" date="2023" name="Int. J. Syst. Evol. Microbiol.">
        <title>Terrisporobacter hibernicus sp. nov., isolated from bovine faeces in Northern Ireland.</title>
        <authorList>
            <person name="Mitchell M."/>
            <person name="Nguyen S.V."/>
            <person name="Connor M."/>
            <person name="Fairley D.J."/>
            <person name="Donoghue O."/>
            <person name="Marshall H."/>
            <person name="Koolman L."/>
            <person name="McMullan G."/>
            <person name="Schaffer K.E."/>
            <person name="McGrath J.W."/>
            <person name="Fanning S."/>
        </authorList>
    </citation>
    <scope>NUCLEOTIDE SEQUENCE [LARGE SCALE GENOMIC DNA]</scope>
    <source>
        <strain evidence="9 10">MCA3</strain>
    </source>
</reference>
<dbReference type="Proteomes" id="UP001198983">
    <property type="component" value="Chromosome"/>
</dbReference>
<dbReference type="NCBIfam" id="TIGR00613">
    <property type="entry name" value="reco"/>
    <property type="match status" value="1"/>
</dbReference>
<dbReference type="InterPro" id="IPR022572">
    <property type="entry name" value="DNA_rep/recomb_RecO_N"/>
</dbReference>
<comment type="similarity">
    <text evidence="1 7">Belongs to the RecO family.</text>
</comment>